<evidence type="ECO:0000256" key="4">
    <source>
        <dbReference type="ARBA" id="ARBA00022980"/>
    </source>
</evidence>
<dbReference type="SUPFAM" id="SSF55653">
    <property type="entry name" value="Ribosomal protein L9 C-domain"/>
    <property type="match status" value="1"/>
</dbReference>
<keyword evidence="4 7" id="KW-0689">Ribosomal protein</keyword>
<keyword evidence="10" id="KW-1185">Reference proteome</keyword>
<dbReference type="InterPro" id="IPR009027">
    <property type="entry name" value="Ribosomal_bL9/RNase_H1_N"/>
</dbReference>
<evidence type="ECO:0000256" key="6">
    <source>
        <dbReference type="ARBA" id="ARBA00035292"/>
    </source>
</evidence>
<dbReference type="GO" id="GO:1990904">
    <property type="term" value="C:ribonucleoprotein complex"/>
    <property type="evidence" value="ECO:0007669"/>
    <property type="project" value="UniProtKB-KW"/>
</dbReference>
<dbReference type="InterPro" id="IPR020069">
    <property type="entry name" value="Ribosomal_bL9_C"/>
</dbReference>
<evidence type="ECO:0000259" key="8">
    <source>
        <dbReference type="PROSITE" id="PS00651"/>
    </source>
</evidence>
<name>A0AA86T174_9BACT</name>
<dbReference type="PANTHER" id="PTHR21368">
    <property type="entry name" value="50S RIBOSOMAL PROTEIN L9"/>
    <property type="match status" value="1"/>
</dbReference>
<feature type="domain" description="Ribosomal protein L9" evidence="8">
    <location>
        <begin position="13"/>
        <end position="40"/>
    </location>
</feature>
<comment type="function">
    <text evidence="7">Binds to the 23S rRNA.</text>
</comment>
<accession>A0AA86T174</accession>
<reference evidence="9" key="1">
    <citation type="submission" date="2022-10" db="EMBL/GenBank/DDBJ databases">
        <authorList>
            <person name="Koch H."/>
        </authorList>
    </citation>
    <scope>NUCLEOTIDE SEQUENCE</scope>
    <source>
        <strain evidence="9">DNF</strain>
    </source>
</reference>
<evidence type="ECO:0000256" key="1">
    <source>
        <dbReference type="ARBA" id="ARBA00010605"/>
    </source>
</evidence>
<comment type="similarity">
    <text evidence="1 7">Belongs to the bacterial ribosomal protein bL9 family.</text>
</comment>
<organism evidence="9 10">
    <name type="scientific">Nitrospira tepida</name>
    <dbReference type="NCBI Taxonomy" id="2973512"/>
    <lineage>
        <taxon>Bacteria</taxon>
        <taxon>Pseudomonadati</taxon>
        <taxon>Nitrospirota</taxon>
        <taxon>Nitrospiria</taxon>
        <taxon>Nitrospirales</taxon>
        <taxon>Nitrospiraceae</taxon>
        <taxon>Nitrospira</taxon>
    </lineage>
</organism>
<protein>
    <recommendedName>
        <fullName evidence="6 7">Large ribosomal subunit protein bL9</fullName>
    </recommendedName>
</protein>
<dbReference type="InterPro" id="IPR000244">
    <property type="entry name" value="Ribosomal_bL9"/>
</dbReference>
<keyword evidence="5 7" id="KW-0687">Ribonucleoprotein</keyword>
<dbReference type="Pfam" id="PF01281">
    <property type="entry name" value="Ribosomal_L9_N"/>
    <property type="match status" value="1"/>
</dbReference>
<dbReference type="GO" id="GO:0006412">
    <property type="term" value="P:translation"/>
    <property type="evidence" value="ECO:0007669"/>
    <property type="project" value="UniProtKB-UniRule"/>
</dbReference>
<dbReference type="AlphaFoldDB" id="A0AA86T174"/>
<dbReference type="Gene3D" id="3.40.5.10">
    <property type="entry name" value="Ribosomal protein L9, N-terminal domain"/>
    <property type="match status" value="1"/>
</dbReference>
<keyword evidence="3 7" id="KW-0694">RNA-binding</keyword>
<dbReference type="PROSITE" id="PS00651">
    <property type="entry name" value="RIBOSOMAL_L9"/>
    <property type="match status" value="1"/>
</dbReference>
<dbReference type="Proteomes" id="UP001179121">
    <property type="component" value="Chromosome"/>
</dbReference>
<dbReference type="GO" id="GO:0019843">
    <property type="term" value="F:rRNA binding"/>
    <property type="evidence" value="ECO:0007669"/>
    <property type="project" value="UniProtKB-UniRule"/>
</dbReference>
<dbReference type="Pfam" id="PF03948">
    <property type="entry name" value="Ribosomal_L9_C"/>
    <property type="match status" value="1"/>
</dbReference>
<dbReference type="InterPro" id="IPR036935">
    <property type="entry name" value="Ribosomal_bL9_N_sf"/>
</dbReference>
<dbReference type="InterPro" id="IPR036791">
    <property type="entry name" value="Ribosomal_bL9_C_sf"/>
</dbReference>
<evidence type="ECO:0000256" key="7">
    <source>
        <dbReference type="HAMAP-Rule" id="MF_00503"/>
    </source>
</evidence>
<proteinExistence type="inferred from homology"/>
<evidence type="ECO:0000256" key="2">
    <source>
        <dbReference type="ARBA" id="ARBA00022730"/>
    </source>
</evidence>
<dbReference type="HAMAP" id="MF_00503">
    <property type="entry name" value="Ribosomal_bL9"/>
    <property type="match status" value="1"/>
</dbReference>
<dbReference type="NCBIfam" id="TIGR00158">
    <property type="entry name" value="L9"/>
    <property type="match status" value="1"/>
</dbReference>
<dbReference type="GO" id="GO:0005840">
    <property type="term" value="C:ribosome"/>
    <property type="evidence" value="ECO:0007669"/>
    <property type="project" value="UniProtKB-KW"/>
</dbReference>
<evidence type="ECO:0000313" key="10">
    <source>
        <dbReference type="Proteomes" id="UP001179121"/>
    </source>
</evidence>
<gene>
    <name evidence="7" type="primary">rplI</name>
    <name evidence="9" type="ORF">DNFV4_00305</name>
</gene>
<evidence type="ECO:0000256" key="3">
    <source>
        <dbReference type="ARBA" id="ARBA00022884"/>
    </source>
</evidence>
<evidence type="ECO:0000256" key="5">
    <source>
        <dbReference type="ARBA" id="ARBA00023274"/>
    </source>
</evidence>
<dbReference type="InterPro" id="IPR020070">
    <property type="entry name" value="Ribosomal_bL9_N"/>
</dbReference>
<dbReference type="InterPro" id="IPR020594">
    <property type="entry name" value="Ribosomal_bL9_bac/chp"/>
</dbReference>
<dbReference type="SUPFAM" id="SSF55658">
    <property type="entry name" value="L9 N-domain-like"/>
    <property type="match status" value="1"/>
</dbReference>
<sequence>MKVILQETLEGIGNLGDVLDVTDGFARNFLLPRRKAVEASTRNVKEFEHAKRVAAERAQKERLEIEAHAKKISAVSLTIPVQVGKDDKLFGSVTNKDIADGLAAQGFTVDRRKVQLAHPIKELGTHTVAIKLPREVTAAVAVHVVKQQEEAPAEAAQATS</sequence>
<evidence type="ECO:0000313" key="9">
    <source>
        <dbReference type="EMBL" id="CAI4029886.1"/>
    </source>
</evidence>
<dbReference type="KEGG" id="nti:DNFV4_00305"/>
<dbReference type="Gene3D" id="3.10.430.100">
    <property type="entry name" value="Ribosomal protein L9, C-terminal domain"/>
    <property type="match status" value="1"/>
</dbReference>
<dbReference type="GO" id="GO:0003735">
    <property type="term" value="F:structural constituent of ribosome"/>
    <property type="evidence" value="ECO:0007669"/>
    <property type="project" value="InterPro"/>
</dbReference>
<dbReference type="EMBL" id="OX365700">
    <property type="protein sequence ID" value="CAI4029886.1"/>
    <property type="molecule type" value="Genomic_DNA"/>
</dbReference>
<dbReference type="RefSeq" id="WP_289266906.1">
    <property type="nucleotide sequence ID" value="NZ_OX365700.1"/>
</dbReference>
<keyword evidence="2 7" id="KW-0699">rRNA-binding</keyword>